<evidence type="ECO:0000259" key="2">
    <source>
        <dbReference type="Pfam" id="PF18164"/>
    </source>
</evidence>
<dbReference type="RefSeq" id="WP_060624497.1">
    <property type="nucleotide sequence ID" value="NZ_LCZJ02000026.1"/>
</dbReference>
<gene>
    <name evidence="3" type="ORF">UQ64_19365</name>
</gene>
<feature type="domain" description="GNAT-like C-terminal" evidence="2">
    <location>
        <begin position="120"/>
        <end position="265"/>
    </location>
</feature>
<dbReference type="Pfam" id="PF18164">
    <property type="entry name" value="GNAT_C"/>
    <property type="match status" value="1"/>
</dbReference>
<comment type="caution">
    <text evidence="3">The sequence shown here is derived from an EMBL/GenBank/DDBJ whole genome shotgun (WGS) entry which is preliminary data.</text>
</comment>
<dbReference type="Gene3D" id="3.40.630.120">
    <property type="match status" value="1"/>
</dbReference>
<dbReference type="Pfam" id="PF18082">
    <property type="entry name" value="NAT_N"/>
    <property type="match status" value="1"/>
</dbReference>
<evidence type="ECO:0000313" key="4">
    <source>
        <dbReference type="Proteomes" id="UP000054709"/>
    </source>
</evidence>
<dbReference type="EMBL" id="LCZJ02000026">
    <property type="protein sequence ID" value="KTD85654.1"/>
    <property type="molecule type" value="Genomic_DNA"/>
</dbReference>
<dbReference type="OrthoDB" id="2139859at2"/>
<proteinExistence type="predicted"/>
<dbReference type="InterPro" id="IPR041644">
    <property type="entry name" value="GNAT_C"/>
</dbReference>
<sequence>MNIRVLCEGIKLDPAARQQVYEFQMKEDEYLVYKQHFYFDRFSFFESVKPSEGYRKLLLYLFVRFAVDAYEEYRIRNIEDEIYFDTFSDIQIWCTQCLRDYGEYGIEEYNWLQEHVQLRLFRLGRMQFQPYAMDRELVVDGCTIFTNQIVLNVHIPAGDPLSVQSVEESFQLARAFFRGITSVFICHSWLLDPELREILKPESNIIQFQSQFNIYEVDKSSKEAEERIFNKLRANPHEYEENTQLQRSAKAYLIAGGKLGSGYGIKVHK</sequence>
<organism evidence="3 4">
    <name type="scientific">Paenibacillus etheri</name>
    <dbReference type="NCBI Taxonomy" id="1306852"/>
    <lineage>
        <taxon>Bacteria</taxon>
        <taxon>Bacillati</taxon>
        <taxon>Bacillota</taxon>
        <taxon>Bacilli</taxon>
        <taxon>Bacillales</taxon>
        <taxon>Paenibacillaceae</taxon>
        <taxon>Paenibacillus</taxon>
    </lineage>
</organism>
<evidence type="ECO:0000259" key="1">
    <source>
        <dbReference type="Pfam" id="PF18082"/>
    </source>
</evidence>
<evidence type="ECO:0008006" key="5">
    <source>
        <dbReference type="Google" id="ProtNLM"/>
    </source>
</evidence>
<evidence type="ECO:0000313" key="3">
    <source>
        <dbReference type="EMBL" id="KTD85654.1"/>
    </source>
</evidence>
<dbReference type="Proteomes" id="UP000054709">
    <property type="component" value="Unassembled WGS sequence"/>
</dbReference>
<dbReference type="InterPro" id="IPR041273">
    <property type="entry name" value="NAT_N"/>
</dbReference>
<accession>A0A0W1AWD6</accession>
<reference evidence="3 4" key="1">
    <citation type="journal article" date="2015" name="Int. Biodeterior. Biodegradation">
        <title>Physiological and genetic screening methods for the isolation of methyl tert-butyl ether-degrading bacteria for bioremediation purposes.</title>
        <authorList>
            <person name="Guisado I.M."/>
            <person name="Purswani J."/>
            <person name="Gonzalez Lopez J."/>
            <person name="Pozo C."/>
        </authorList>
    </citation>
    <scope>NUCLEOTIDE SEQUENCE [LARGE SCALE GENOMIC DNA]</scope>
    <source>
        <strain evidence="3 4">SH7</strain>
    </source>
</reference>
<dbReference type="AlphaFoldDB" id="A0A0W1AWD6"/>
<keyword evidence="4" id="KW-1185">Reference proteome</keyword>
<name>A0A0W1AWD6_9BACL</name>
<protein>
    <recommendedName>
        <fullName evidence="5">GNAT-like C-terminal domain-containing protein</fullName>
    </recommendedName>
</protein>
<feature type="domain" description="N-acyltransferase N-terminal" evidence="1">
    <location>
        <begin position="1"/>
        <end position="117"/>
    </location>
</feature>